<dbReference type="PROSITE" id="PS50071">
    <property type="entry name" value="HOMEOBOX_2"/>
    <property type="match status" value="1"/>
</dbReference>
<dbReference type="EMBL" id="JACVVK020000534">
    <property type="protein sequence ID" value="KAK7467879.1"/>
    <property type="molecule type" value="Genomic_DNA"/>
</dbReference>
<dbReference type="GO" id="GO:0005634">
    <property type="term" value="C:nucleus"/>
    <property type="evidence" value="ECO:0007669"/>
    <property type="project" value="UniProtKB-SubCell"/>
</dbReference>
<reference evidence="15" key="1">
    <citation type="submission" date="2020-09" db="EMBL/GenBank/DDBJ databases">
        <authorList>
            <person name="Won Y."/>
        </authorList>
    </citation>
    <scope>NUCLEOTIDE SEQUENCE</scope>
    <source>
        <strain evidence="15">Wonlab-2016</strain>
        <tissue evidence="15">Foot muscle</tissue>
    </source>
</reference>
<dbReference type="FunFam" id="1.10.10.60:FF:000081">
    <property type="entry name" value="Empty spiracles homeobox 2"/>
    <property type="match status" value="1"/>
</dbReference>
<feature type="compositionally biased region" description="Basic and acidic residues" evidence="12">
    <location>
        <begin position="112"/>
        <end position="123"/>
    </location>
</feature>
<dbReference type="PRINTS" id="PR00024">
    <property type="entry name" value="HOMEOBOX"/>
</dbReference>
<feature type="region of interest" description="Disordered" evidence="12">
    <location>
        <begin position="103"/>
        <end position="125"/>
    </location>
</feature>
<dbReference type="Gene3D" id="1.10.10.60">
    <property type="entry name" value="Homeodomain-like"/>
    <property type="match status" value="1"/>
</dbReference>
<keyword evidence="16" id="KW-1185">Reference proteome</keyword>
<evidence type="ECO:0000313" key="16">
    <source>
        <dbReference type="Proteomes" id="UP001519460"/>
    </source>
</evidence>
<feature type="domain" description="Homeobox" evidence="13">
    <location>
        <begin position="51"/>
        <end position="111"/>
    </location>
</feature>
<dbReference type="InterPro" id="IPR050877">
    <property type="entry name" value="EMX-VAX-Noto_Homeobox_TFs"/>
</dbReference>
<dbReference type="PANTHER" id="PTHR24339:SF34">
    <property type="entry name" value="VENTRAL ANTERIOR HOMEOBOX 2"/>
    <property type="match status" value="1"/>
</dbReference>
<feature type="compositionally biased region" description="Polar residues" evidence="12">
    <location>
        <begin position="11"/>
        <end position="21"/>
    </location>
</feature>
<feature type="DNA-binding region" description="Homeobox" evidence="10">
    <location>
        <begin position="53"/>
        <end position="112"/>
    </location>
</feature>
<evidence type="ECO:0000313" key="15">
    <source>
        <dbReference type="EMBL" id="KAK7488721.1"/>
    </source>
</evidence>
<dbReference type="AlphaFoldDB" id="A0ABD0KP73"/>
<evidence type="ECO:0000313" key="14">
    <source>
        <dbReference type="EMBL" id="KAK7467879.1"/>
    </source>
</evidence>
<dbReference type="PANTHER" id="PTHR24339">
    <property type="entry name" value="HOMEOBOX PROTEIN EMX-RELATED"/>
    <property type="match status" value="1"/>
</dbReference>
<keyword evidence="5" id="KW-0805">Transcription regulation</keyword>
<dbReference type="PRINTS" id="PR00031">
    <property type="entry name" value="HTHREPRESSR"/>
</dbReference>
<feature type="region of interest" description="Disordered" evidence="12">
    <location>
        <begin position="136"/>
        <end position="155"/>
    </location>
</feature>
<dbReference type="PROSITE" id="PS00027">
    <property type="entry name" value="HOMEOBOX_1"/>
    <property type="match status" value="1"/>
</dbReference>
<reference evidence="15 16" key="2">
    <citation type="journal article" date="2023" name="Sci. Data">
        <title>Genome assembly of the Korean intertidal mud-creeper Batillaria attramentaria.</title>
        <authorList>
            <person name="Patra A.K."/>
            <person name="Ho P.T."/>
            <person name="Jun S."/>
            <person name="Lee S.J."/>
            <person name="Kim Y."/>
            <person name="Won Y.J."/>
        </authorList>
    </citation>
    <scope>NUCLEOTIDE SEQUENCE [LARGE SCALE GENOMIC DNA]</scope>
    <source>
        <strain evidence="15">Wonlab-2016</strain>
    </source>
</reference>
<dbReference type="InterPro" id="IPR001356">
    <property type="entry name" value="HD"/>
</dbReference>
<dbReference type="GO" id="GO:0003677">
    <property type="term" value="F:DNA binding"/>
    <property type="evidence" value="ECO:0007669"/>
    <property type="project" value="UniProtKB-UniRule"/>
</dbReference>
<evidence type="ECO:0000256" key="10">
    <source>
        <dbReference type="PROSITE-ProRule" id="PRU00108"/>
    </source>
</evidence>
<dbReference type="GO" id="GO:0016055">
    <property type="term" value="P:Wnt signaling pathway"/>
    <property type="evidence" value="ECO:0007669"/>
    <property type="project" value="UniProtKB-KW"/>
</dbReference>
<organism evidence="15 16">
    <name type="scientific">Batillaria attramentaria</name>
    <dbReference type="NCBI Taxonomy" id="370345"/>
    <lineage>
        <taxon>Eukaryota</taxon>
        <taxon>Metazoa</taxon>
        <taxon>Spiralia</taxon>
        <taxon>Lophotrochozoa</taxon>
        <taxon>Mollusca</taxon>
        <taxon>Gastropoda</taxon>
        <taxon>Caenogastropoda</taxon>
        <taxon>Sorbeoconcha</taxon>
        <taxon>Cerithioidea</taxon>
        <taxon>Batillariidae</taxon>
        <taxon>Batillaria</taxon>
    </lineage>
</organism>
<evidence type="ECO:0000256" key="8">
    <source>
        <dbReference type="ARBA" id="ARBA00023163"/>
    </source>
</evidence>
<accession>A0ABD0KP73</accession>
<dbReference type="Pfam" id="PF00046">
    <property type="entry name" value="Homeodomain"/>
    <property type="match status" value="1"/>
</dbReference>
<dbReference type="EMBL" id="JACVVK020000147">
    <property type="protein sequence ID" value="KAK7488721.1"/>
    <property type="molecule type" value="Genomic_DNA"/>
</dbReference>
<evidence type="ECO:0000256" key="6">
    <source>
        <dbReference type="ARBA" id="ARBA00023125"/>
    </source>
</evidence>
<keyword evidence="8" id="KW-0804">Transcription</keyword>
<comment type="similarity">
    <text evidence="2">Belongs to the EMX homeobox family.</text>
</comment>
<keyword evidence="6 10" id="KW-0238">DNA-binding</keyword>
<dbReference type="InterPro" id="IPR017970">
    <property type="entry name" value="Homeobox_CS"/>
</dbReference>
<keyword evidence="7 10" id="KW-0371">Homeobox</keyword>
<feature type="region of interest" description="Disordered" evidence="12">
    <location>
        <begin position="1"/>
        <end position="21"/>
    </location>
</feature>
<keyword evidence="4" id="KW-0879">Wnt signaling pathway</keyword>
<evidence type="ECO:0000256" key="9">
    <source>
        <dbReference type="ARBA" id="ARBA00023242"/>
    </source>
</evidence>
<dbReference type="InterPro" id="IPR000047">
    <property type="entry name" value="HTH_motif"/>
</dbReference>
<evidence type="ECO:0000256" key="2">
    <source>
        <dbReference type="ARBA" id="ARBA00007397"/>
    </source>
</evidence>
<evidence type="ECO:0000259" key="13">
    <source>
        <dbReference type="PROSITE" id="PS50071"/>
    </source>
</evidence>
<evidence type="ECO:0000256" key="12">
    <source>
        <dbReference type="SAM" id="MobiDB-lite"/>
    </source>
</evidence>
<evidence type="ECO:0000256" key="5">
    <source>
        <dbReference type="ARBA" id="ARBA00023015"/>
    </source>
</evidence>
<protein>
    <recommendedName>
        <fullName evidence="13">Homeobox domain-containing protein</fullName>
    </recommendedName>
</protein>
<keyword evidence="3" id="KW-0217">Developmental protein</keyword>
<proteinExistence type="inferred from homology"/>
<reference evidence="15" key="3">
    <citation type="submission" date="2023-01" db="EMBL/GenBank/DDBJ databases">
        <authorList>
            <person name="Patra A."/>
        </authorList>
    </citation>
    <scope>NUCLEOTIDE SEQUENCE</scope>
    <source>
        <strain evidence="15">Wonlab-2016</strain>
        <tissue evidence="15">Foot muscle</tissue>
    </source>
</reference>
<comment type="caution">
    <text evidence="15">The sequence shown here is derived from an EMBL/GenBank/DDBJ whole genome shotgun (WGS) entry which is preliminary data.</text>
</comment>
<comment type="subcellular location">
    <subcellularLocation>
        <location evidence="1 10 11">Nucleus</location>
    </subcellularLocation>
</comment>
<evidence type="ECO:0000256" key="3">
    <source>
        <dbReference type="ARBA" id="ARBA00022473"/>
    </source>
</evidence>
<keyword evidence="9 10" id="KW-0539">Nucleus</keyword>
<dbReference type="InterPro" id="IPR009057">
    <property type="entry name" value="Homeodomain-like_sf"/>
</dbReference>
<name>A0ABD0KP73_9CAEN</name>
<dbReference type="SUPFAM" id="SSF46689">
    <property type="entry name" value="Homeodomain-like"/>
    <property type="match status" value="1"/>
</dbReference>
<evidence type="ECO:0000256" key="7">
    <source>
        <dbReference type="ARBA" id="ARBA00023155"/>
    </source>
</evidence>
<dbReference type="CDD" id="cd00086">
    <property type="entry name" value="homeodomain"/>
    <property type="match status" value="1"/>
</dbReference>
<sequence>MKMSVPEPSSDDQSQSGQLTSKYPDYCRTLSFTDSNGVLKELVFPKALDLDRPKRARTTFSRDQLERLEAEFSANQYLVGRERNQLAKDLGLSETQVKVWFQNRRTKHKRDKERQAEQREAKAESLATQNLLHLLQPPANHKSPSPPKASAQTGLRNVSLPPAPQPGVVPGFGVGLSVGLPVPVPEHQPRPAQRGYIMDLRDSLVADPYFTCQSRFGPFVPQVPAVRLPAGWAPYPSMSQGMS</sequence>
<gene>
    <name evidence="15" type="ORF">BaRGS_00020018</name>
    <name evidence="14" type="ORF">BaRGS_00036884</name>
</gene>
<dbReference type="Proteomes" id="UP001519460">
    <property type="component" value="Unassembled WGS sequence"/>
</dbReference>
<evidence type="ECO:0000256" key="4">
    <source>
        <dbReference type="ARBA" id="ARBA00022687"/>
    </source>
</evidence>
<evidence type="ECO:0000256" key="1">
    <source>
        <dbReference type="ARBA" id="ARBA00004123"/>
    </source>
</evidence>
<evidence type="ECO:0000256" key="11">
    <source>
        <dbReference type="RuleBase" id="RU000682"/>
    </source>
</evidence>
<dbReference type="InterPro" id="IPR020479">
    <property type="entry name" value="HD_metazoa"/>
</dbReference>
<dbReference type="SMART" id="SM00389">
    <property type="entry name" value="HOX"/>
    <property type="match status" value="1"/>
</dbReference>